<reference evidence="2" key="1">
    <citation type="journal article" date="2014" name="Int. J. Syst. Evol. Microbiol.">
        <title>Complete genome sequence of Corynebacterium casei LMG S-19264T (=DSM 44701T), isolated from a smear-ripened cheese.</title>
        <authorList>
            <consortium name="US DOE Joint Genome Institute (JGI-PGF)"/>
            <person name="Walter F."/>
            <person name="Albersmeier A."/>
            <person name="Kalinowski J."/>
            <person name="Ruckert C."/>
        </authorList>
    </citation>
    <scope>NUCLEOTIDE SEQUENCE</scope>
    <source>
        <strain evidence="2">JCM 4834</strain>
    </source>
</reference>
<dbReference type="AlphaFoldDB" id="A0A918RB85"/>
<feature type="compositionally biased region" description="Basic residues" evidence="1">
    <location>
        <begin position="84"/>
        <end position="95"/>
    </location>
</feature>
<evidence type="ECO:0000313" key="2">
    <source>
        <dbReference type="EMBL" id="GGZ92115.1"/>
    </source>
</evidence>
<name>A0A918RB85_9ACTN</name>
<sequence>MVHLESEDVPVEGDGTVDLADPEHGVVEAAYGHGGAPEGSKAGFGVTPSQHTFKFELPGCGVAARGAGRGGGGPGNVRPYGRLNVRKVSTRHREK</sequence>
<dbReference type="Proteomes" id="UP000634660">
    <property type="component" value="Unassembled WGS sequence"/>
</dbReference>
<evidence type="ECO:0000256" key="1">
    <source>
        <dbReference type="SAM" id="MobiDB-lite"/>
    </source>
</evidence>
<protein>
    <submittedName>
        <fullName evidence="2">Uncharacterized protein</fullName>
    </submittedName>
</protein>
<reference evidence="2" key="2">
    <citation type="submission" date="2020-09" db="EMBL/GenBank/DDBJ databases">
        <authorList>
            <person name="Sun Q."/>
            <person name="Ohkuma M."/>
        </authorList>
    </citation>
    <scope>NUCLEOTIDE SEQUENCE</scope>
    <source>
        <strain evidence="2">JCM 4834</strain>
    </source>
</reference>
<gene>
    <name evidence="2" type="ORF">GCM10010371_59830</name>
</gene>
<feature type="region of interest" description="Disordered" evidence="1">
    <location>
        <begin position="66"/>
        <end position="95"/>
    </location>
</feature>
<organism evidence="2 3">
    <name type="scientific">Streptomyces subrutilus</name>
    <dbReference type="NCBI Taxonomy" id="36818"/>
    <lineage>
        <taxon>Bacteria</taxon>
        <taxon>Bacillati</taxon>
        <taxon>Actinomycetota</taxon>
        <taxon>Actinomycetes</taxon>
        <taxon>Kitasatosporales</taxon>
        <taxon>Streptomycetaceae</taxon>
        <taxon>Streptomyces</taxon>
    </lineage>
</organism>
<feature type="region of interest" description="Disordered" evidence="1">
    <location>
        <begin position="1"/>
        <end position="22"/>
    </location>
</feature>
<proteinExistence type="predicted"/>
<comment type="caution">
    <text evidence="2">The sequence shown here is derived from an EMBL/GenBank/DDBJ whole genome shotgun (WGS) entry which is preliminary data.</text>
</comment>
<dbReference type="EMBL" id="BMVX01000032">
    <property type="protein sequence ID" value="GGZ92115.1"/>
    <property type="molecule type" value="Genomic_DNA"/>
</dbReference>
<accession>A0A918RB85</accession>
<evidence type="ECO:0000313" key="3">
    <source>
        <dbReference type="Proteomes" id="UP000634660"/>
    </source>
</evidence>